<reference evidence="1 2" key="1">
    <citation type="journal article" date="2024" name="Proc. Natl. Acad. Sci. U.S.A.">
        <title>The genetic regulatory architecture and epigenomic basis for age-related changes in rattlesnake venom.</title>
        <authorList>
            <person name="Hogan M.P."/>
            <person name="Holding M.L."/>
            <person name="Nystrom G.S."/>
            <person name="Colston T.J."/>
            <person name="Bartlett D.A."/>
            <person name="Mason A.J."/>
            <person name="Ellsworth S.A."/>
            <person name="Rautsaw R.M."/>
            <person name="Lawrence K.C."/>
            <person name="Strickland J.L."/>
            <person name="He B."/>
            <person name="Fraser P."/>
            <person name="Margres M.J."/>
            <person name="Gilbert D.M."/>
            <person name="Gibbs H.L."/>
            <person name="Parkinson C.L."/>
            <person name="Rokyta D.R."/>
        </authorList>
    </citation>
    <scope>NUCLEOTIDE SEQUENCE [LARGE SCALE GENOMIC DNA]</scope>
    <source>
        <strain evidence="1">DRR0105</strain>
    </source>
</reference>
<keyword evidence="2" id="KW-1185">Reference proteome</keyword>
<evidence type="ECO:0000313" key="2">
    <source>
        <dbReference type="Proteomes" id="UP001474421"/>
    </source>
</evidence>
<organism evidence="1 2">
    <name type="scientific">Crotalus adamanteus</name>
    <name type="common">Eastern diamondback rattlesnake</name>
    <dbReference type="NCBI Taxonomy" id="8729"/>
    <lineage>
        <taxon>Eukaryota</taxon>
        <taxon>Metazoa</taxon>
        <taxon>Chordata</taxon>
        <taxon>Craniata</taxon>
        <taxon>Vertebrata</taxon>
        <taxon>Euteleostomi</taxon>
        <taxon>Lepidosauria</taxon>
        <taxon>Squamata</taxon>
        <taxon>Bifurcata</taxon>
        <taxon>Unidentata</taxon>
        <taxon>Episquamata</taxon>
        <taxon>Toxicofera</taxon>
        <taxon>Serpentes</taxon>
        <taxon>Colubroidea</taxon>
        <taxon>Viperidae</taxon>
        <taxon>Crotalinae</taxon>
        <taxon>Crotalus</taxon>
    </lineage>
</organism>
<evidence type="ECO:0000313" key="1">
    <source>
        <dbReference type="EMBL" id="KAK9404829.1"/>
    </source>
</evidence>
<dbReference type="EMBL" id="JAOTOJ010000003">
    <property type="protein sequence ID" value="KAK9404829.1"/>
    <property type="molecule type" value="Genomic_DNA"/>
</dbReference>
<comment type="caution">
    <text evidence="1">The sequence shown here is derived from an EMBL/GenBank/DDBJ whole genome shotgun (WGS) entry which is preliminary data.</text>
</comment>
<dbReference type="Proteomes" id="UP001474421">
    <property type="component" value="Unassembled WGS sequence"/>
</dbReference>
<dbReference type="AlphaFoldDB" id="A0AAW1BRS5"/>
<gene>
    <name evidence="1" type="ORF">NXF25_009656</name>
</gene>
<proteinExistence type="predicted"/>
<protein>
    <submittedName>
        <fullName evidence="1">Uncharacterized protein</fullName>
    </submittedName>
</protein>
<sequence length="67" mass="7483">MEERRLKSKLVKKSKKPKVAETIVKSEAAEDSLSPSQNLQALNEKALLSRPLVPFALTSERIKKPPV</sequence>
<name>A0AAW1BRS5_CROAD</name>
<accession>A0AAW1BRS5</accession>